<dbReference type="Gene3D" id="1.10.472.60">
    <property type="entry name" value="putative protein disulfide isomerase domain"/>
    <property type="match status" value="1"/>
</dbReference>
<keyword evidence="3" id="KW-1185">Reference proteome</keyword>
<evidence type="ECO:0000313" key="3">
    <source>
        <dbReference type="Proteomes" id="UP000321764"/>
    </source>
</evidence>
<name>A0A5C8Z877_9GAMM</name>
<dbReference type="PANTHER" id="PTHR13887:SF54">
    <property type="entry name" value="DSBA FAMILY PROTEIN"/>
    <property type="match status" value="1"/>
</dbReference>
<dbReference type="AlphaFoldDB" id="A0A5C8Z877"/>
<feature type="domain" description="DSBA-like thioredoxin" evidence="1">
    <location>
        <begin position="9"/>
        <end position="180"/>
    </location>
</feature>
<dbReference type="Pfam" id="PF01323">
    <property type="entry name" value="DSBA"/>
    <property type="match status" value="1"/>
</dbReference>
<evidence type="ECO:0000259" key="1">
    <source>
        <dbReference type="Pfam" id="PF01323"/>
    </source>
</evidence>
<sequence>MSAKLIYCYDPMCSWCWGFKPTWNALKTELQPLLDNGKLEIVYLLGGLAADSDEPMTAQMQTNLQGIWRHINQQLGTEFNFDFWRDCKPRRSTYPACRACLVARKFNLESDMLSQIQQAYYLNAQNPSDLETLQQCAEAIGLDKQEFIKAMQELKQANSLEKEIDQARQLQLNSFPSLALLNNNQLTHIPIDYQHTQSMKETIDQLIG</sequence>
<reference evidence="2 3" key="1">
    <citation type="submission" date="2019-07" db="EMBL/GenBank/DDBJ databases">
        <title>Reinekea sp. strain SSH23 genome sequencing and assembly.</title>
        <authorList>
            <person name="Kim I."/>
        </authorList>
    </citation>
    <scope>NUCLEOTIDE SEQUENCE [LARGE SCALE GENOMIC DNA]</scope>
    <source>
        <strain evidence="2 3">SSH23</strain>
    </source>
</reference>
<comment type="caution">
    <text evidence="2">The sequence shown here is derived from an EMBL/GenBank/DDBJ whole genome shotgun (WGS) entry which is preliminary data.</text>
</comment>
<dbReference type="InterPro" id="IPR001853">
    <property type="entry name" value="DSBA-like_thioredoxin_dom"/>
</dbReference>
<dbReference type="PANTHER" id="PTHR13887">
    <property type="entry name" value="GLUTATHIONE S-TRANSFERASE KAPPA"/>
    <property type="match status" value="1"/>
</dbReference>
<organism evidence="2 3">
    <name type="scientific">Reinekea thalattae</name>
    <dbReference type="NCBI Taxonomy" id="2593301"/>
    <lineage>
        <taxon>Bacteria</taxon>
        <taxon>Pseudomonadati</taxon>
        <taxon>Pseudomonadota</taxon>
        <taxon>Gammaproteobacteria</taxon>
        <taxon>Oceanospirillales</taxon>
        <taxon>Saccharospirillaceae</taxon>
        <taxon>Reinekea</taxon>
    </lineage>
</organism>
<dbReference type="Proteomes" id="UP000321764">
    <property type="component" value="Unassembled WGS sequence"/>
</dbReference>
<dbReference type="RefSeq" id="WP_147712057.1">
    <property type="nucleotide sequence ID" value="NZ_VKAD01000001.1"/>
</dbReference>
<dbReference type="InterPro" id="IPR036249">
    <property type="entry name" value="Thioredoxin-like_sf"/>
</dbReference>
<dbReference type="SUPFAM" id="SSF52833">
    <property type="entry name" value="Thioredoxin-like"/>
    <property type="match status" value="1"/>
</dbReference>
<evidence type="ECO:0000313" key="2">
    <source>
        <dbReference type="EMBL" id="TXR53100.1"/>
    </source>
</evidence>
<dbReference type="CDD" id="cd03025">
    <property type="entry name" value="DsbA_FrnE_like"/>
    <property type="match status" value="1"/>
</dbReference>
<protein>
    <submittedName>
        <fullName evidence="2">DsbA family protein</fullName>
    </submittedName>
</protein>
<gene>
    <name evidence="2" type="ORF">FME95_00545</name>
</gene>
<dbReference type="OrthoDB" id="9813770at2"/>
<accession>A0A5C8Z877</accession>
<dbReference type="Gene3D" id="3.40.30.10">
    <property type="entry name" value="Glutaredoxin"/>
    <property type="match status" value="1"/>
</dbReference>
<proteinExistence type="predicted"/>
<dbReference type="EMBL" id="VKAD01000001">
    <property type="protein sequence ID" value="TXR53100.1"/>
    <property type="molecule type" value="Genomic_DNA"/>
</dbReference>